<dbReference type="Pfam" id="PF02834">
    <property type="entry name" value="LigT_PEase"/>
    <property type="match status" value="2"/>
</dbReference>
<proteinExistence type="inferred from homology"/>
<feature type="domain" description="Phosphoesterase HXTX" evidence="3">
    <location>
        <begin position="8"/>
        <end position="92"/>
    </location>
</feature>
<sequence length="182" mass="20977">MIRSFIAITIPEEVKREIGKIIRECEAKKYPCRWVVPENLHITLLFLGEVSEDFLARVKKELAKIAQKTKVFSIKLGGFGAFPSWKNPRIIWIGVPFGNKEIESLQANLVENLAQLGFKPEEKRFHPHLTIGRAKGLIKDIDLLERRYESDLIKVETVVLFKSTLTPNGPVYEKIEEYRLSE</sequence>
<dbReference type="EC" id="3.1.4.58" evidence="2"/>
<dbReference type="InterPro" id="IPR014051">
    <property type="entry name" value="Phosphoesterase_HXTX"/>
</dbReference>
<evidence type="ECO:0000256" key="1">
    <source>
        <dbReference type="ARBA" id="ARBA00022801"/>
    </source>
</evidence>
<feature type="domain" description="Phosphoesterase HXTX" evidence="3">
    <location>
        <begin position="100"/>
        <end position="172"/>
    </location>
</feature>
<dbReference type="AlphaFoldDB" id="A0A7C3Z2W0"/>
<dbReference type="InterPro" id="IPR009097">
    <property type="entry name" value="Cyclic_Pdiesterase"/>
</dbReference>
<evidence type="ECO:0000256" key="2">
    <source>
        <dbReference type="HAMAP-Rule" id="MF_01940"/>
    </source>
</evidence>
<feature type="active site" description="Proton donor" evidence="2">
    <location>
        <position position="41"/>
    </location>
</feature>
<organism evidence="4">
    <name type="scientific">candidate division WOR-3 bacterium</name>
    <dbReference type="NCBI Taxonomy" id="2052148"/>
    <lineage>
        <taxon>Bacteria</taxon>
        <taxon>Bacteria division WOR-3</taxon>
    </lineage>
</organism>
<reference evidence="4" key="1">
    <citation type="journal article" date="2020" name="mSystems">
        <title>Genome- and Community-Level Interaction Insights into Carbon Utilization and Element Cycling Functions of Hydrothermarchaeota in Hydrothermal Sediment.</title>
        <authorList>
            <person name="Zhou Z."/>
            <person name="Liu Y."/>
            <person name="Xu W."/>
            <person name="Pan J."/>
            <person name="Luo Z.H."/>
            <person name="Li M."/>
        </authorList>
    </citation>
    <scope>NUCLEOTIDE SEQUENCE [LARGE SCALE GENOMIC DNA]</scope>
    <source>
        <strain evidence="4">SpSt-906</strain>
    </source>
</reference>
<dbReference type="HAMAP" id="MF_01940">
    <property type="entry name" value="RNA_CPDase"/>
    <property type="match status" value="1"/>
</dbReference>
<accession>A0A7C3Z2W0</accession>
<dbReference type="PANTHER" id="PTHR35561">
    <property type="entry name" value="RNA 2',3'-CYCLIC PHOSPHODIESTERASE"/>
    <property type="match status" value="1"/>
</dbReference>
<keyword evidence="1 2" id="KW-0378">Hydrolase</keyword>
<dbReference type="GO" id="GO:0004113">
    <property type="term" value="F:2',3'-cyclic-nucleotide 3'-phosphodiesterase activity"/>
    <property type="evidence" value="ECO:0007669"/>
    <property type="project" value="InterPro"/>
</dbReference>
<evidence type="ECO:0000313" key="4">
    <source>
        <dbReference type="EMBL" id="HGF00001.1"/>
    </source>
</evidence>
<protein>
    <recommendedName>
        <fullName evidence="2">RNA 2',3'-cyclic phosphodiesterase</fullName>
        <shortName evidence="2">RNA 2',3'-CPDase</shortName>
        <ecNumber evidence="2">3.1.4.58</ecNumber>
    </recommendedName>
</protein>
<comment type="function">
    <text evidence="2">Hydrolyzes RNA 2',3'-cyclic phosphodiester to an RNA 2'-phosphomonoester.</text>
</comment>
<dbReference type="Gene3D" id="3.90.1140.10">
    <property type="entry name" value="Cyclic phosphodiesterase"/>
    <property type="match status" value="1"/>
</dbReference>
<dbReference type="InterPro" id="IPR004175">
    <property type="entry name" value="RNA_CPDase"/>
</dbReference>
<dbReference type="PANTHER" id="PTHR35561:SF1">
    <property type="entry name" value="RNA 2',3'-CYCLIC PHOSPHODIESTERASE"/>
    <property type="match status" value="1"/>
</dbReference>
<comment type="catalytic activity">
    <reaction evidence="2">
        <text>a 3'-end 2',3'-cyclophospho-ribonucleotide-RNA + H2O = a 3'-end 2'-phospho-ribonucleotide-RNA + H(+)</text>
        <dbReference type="Rhea" id="RHEA:11828"/>
        <dbReference type="Rhea" id="RHEA-COMP:10464"/>
        <dbReference type="Rhea" id="RHEA-COMP:17353"/>
        <dbReference type="ChEBI" id="CHEBI:15377"/>
        <dbReference type="ChEBI" id="CHEBI:15378"/>
        <dbReference type="ChEBI" id="CHEBI:83064"/>
        <dbReference type="ChEBI" id="CHEBI:173113"/>
        <dbReference type="EC" id="3.1.4.58"/>
    </reaction>
</comment>
<feature type="active site" description="Proton acceptor" evidence="2">
    <location>
        <position position="128"/>
    </location>
</feature>
<comment type="similarity">
    <text evidence="2">Belongs to the 2H phosphoesterase superfamily. ThpR family.</text>
</comment>
<dbReference type="GO" id="GO:0008664">
    <property type="term" value="F:RNA 2',3'-cyclic 3'-phosphodiesterase activity"/>
    <property type="evidence" value="ECO:0007669"/>
    <property type="project" value="UniProtKB-EC"/>
</dbReference>
<dbReference type="NCBIfam" id="TIGR02258">
    <property type="entry name" value="2_5_ligase"/>
    <property type="match status" value="1"/>
</dbReference>
<dbReference type="SUPFAM" id="SSF55144">
    <property type="entry name" value="LigT-like"/>
    <property type="match status" value="1"/>
</dbReference>
<evidence type="ECO:0000259" key="3">
    <source>
        <dbReference type="Pfam" id="PF02834"/>
    </source>
</evidence>
<feature type="short sequence motif" description="HXTX 1" evidence="2">
    <location>
        <begin position="41"/>
        <end position="44"/>
    </location>
</feature>
<comment type="caution">
    <text evidence="4">The sequence shown here is derived from an EMBL/GenBank/DDBJ whole genome shotgun (WGS) entry which is preliminary data.</text>
</comment>
<gene>
    <name evidence="4" type="primary">thpR</name>
    <name evidence="4" type="ORF">ENX07_08050</name>
</gene>
<name>A0A7C3Z2W0_UNCW3</name>
<feature type="short sequence motif" description="HXTX 2" evidence="2">
    <location>
        <begin position="128"/>
        <end position="131"/>
    </location>
</feature>
<dbReference type="EMBL" id="DTMQ01000048">
    <property type="protein sequence ID" value="HGF00001.1"/>
    <property type="molecule type" value="Genomic_DNA"/>
</dbReference>